<sequence>MIYAFVSIFLLAFARLVYLDIKDAKEFNYLKKLKDKSLQEKN</sequence>
<dbReference type="Proteomes" id="UP000599688">
    <property type="component" value="Unassembled WGS sequence"/>
</dbReference>
<dbReference type="AlphaFoldDB" id="A0A917ECF0"/>
<protein>
    <submittedName>
        <fullName evidence="1">Uncharacterized protein</fullName>
    </submittedName>
</protein>
<organism evidence="1 2">
    <name type="scientific">Psychroflexus salis</name>
    <dbReference type="NCBI Taxonomy" id="1526574"/>
    <lineage>
        <taxon>Bacteria</taxon>
        <taxon>Pseudomonadati</taxon>
        <taxon>Bacteroidota</taxon>
        <taxon>Flavobacteriia</taxon>
        <taxon>Flavobacteriales</taxon>
        <taxon>Flavobacteriaceae</taxon>
        <taxon>Psychroflexus</taxon>
    </lineage>
</organism>
<keyword evidence="2" id="KW-1185">Reference proteome</keyword>
<proteinExistence type="predicted"/>
<evidence type="ECO:0000313" key="2">
    <source>
        <dbReference type="Proteomes" id="UP000599688"/>
    </source>
</evidence>
<dbReference type="RefSeq" id="WP_262890069.1">
    <property type="nucleotide sequence ID" value="NZ_BMGL01000028.1"/>
</dbReference>
<comment type="caution">
    <text evidence="1">The sequence shown here is derived from an EMBL/GenBank/DDBJ whole genome shotgun (WGS) entry which is preliminary data.</text>
</comment>
<evidence type="ECO:0000313" key="1">
    <source>
        <dbReference type="EMBL" id="GGE23240.1"/>
    </source>
</evidence>
<reference evidence="1 2" key="1">
    <citation type="journal article" date="2014" name="Int. J. Syst. Evol. Microbiol.">
        <title>Complete genome sequence of Corynebacterium casei LMG S-19264T (=DSM 44701T), isolated from a smear-ripened cheese.</title>
        <authorList>
            <consortium name="US DOE Joint Genome Institute (JGI-PGF)"/>
            <person name="Walter F."/>
            <person name="Albersmeier A."/>
            <person name="Kalinowski J."/>
            <person name="Ruckert C."/>
        </authorList>
    </citation>
    <scope>NUCLEOTIDE SEQUENCE [LARGE SCALE GENOMIC DNA]</scope>
    <source>
        <strain evidence="1 2">CGMCC 1.12925</strain>
    </source>
</reference>
<gene>
    <name evidence="1" type="ORF">GCM10010831_25140</name>
</gene>
<accession>A0A917ECF0</accession>
<name>A0A917ECF0_9FLAO</name>
<dbReference type="EMBL" id="BMGL01000028">
    <property type="protein sequence ID" value="GGE23240.1"/>
    <property type="molecule type" value="Genomic_DNA"/>
</dbReference>